<dbReference type="Proteomes" id="UP001146120">
    <property type="component" value="Unassembled WGS sequence"/>
</dbReference>
<keyword evidence="5" id="KW-0460">Magnesium</keyword>
<feature type="region of interest" description="Disordered" evidence="7">
    <location>
        <begin position="1596"/>
        <end position="1624"/>
    </location>
</feature>
<dbReference type="GO" id="GO:0003777">
    <property type="term" value="F:microtubule motor activity"/>
    <property type="evidence" value="ECO:0007669"/>
    <property type="project" value="InterPro"/>
</dbReference>
<dbReference type="SMART" id="SM00955">
    <property type="entry name" value="RNB"/>
    <property type="match status" value="1"/>
</dbReference>
<evidence type="ECO:0000256" key="4">
    <source>
        <dbReference type="ARBA" id="ARBA00022840"/>
    </source>
</evidence>
<feature type="region of interest" description="Disordered" evidence="7">
    <location>
        <begin position="724"/>
        <end position="776"/>
    </location>
</feature>
<dbReference type="EMBL" id="DAKRPA010000148">
    <property type="protein sequence ID" value="DAZ97028.1"/>
    <property type="molecule type" value="Genomic_DNA"/>
</dbReference>
<feature type="region of interest" description="Disordered" evidence="7">
    <location>
        <begin position="2106"/>
        <end position="2133"/>
    </location>
</feature>
<dbReference type="SUPFAM" id="SSF81585">
    <property type="entry name" value="PsbU/PolX domain-like"/>
    <property type="match status" value="1"/>
</dbReference>
<reference evidence="10" key="1">
    <citation type="submission" date="2022-11" db="EMBL/GenBank/DDBJ databases">
        <authorList>
            <person name="Morgan W.R."/>
            <person name="Tartar A."/>
        </authorList>
    </citation>
    <scope>NUCLEOTIDE SEQUENCE</scope>
    <source>
        <strain evidence="10">ARSEF 373</strain>
    </source>
</reference>
<feature type="compositionally biased region" description="Low complexity" evidence="7">
    <location>
        <begin position="799"/>
        <end position="815"/>
    </location>
</feature>
<evidence type="ECO:0000256" key="8">
    <source>
        <dbReference type="SAM" id="Phobius"/>
    </source>
</evidence>
<keyword evidence="8" id="KW-0812">Transmembrane</keyword>
<dbReference type="InterPro" id="IPR012340">
    <property type="entry name" value="NA-bd_OB-fold"/>
</dbReference>
<dbReference type="GO" id="GO:0003723">
    <property type="term" value="F:RNA binding"/>
    <property type="evidence" value="ECO:0007669"/>
    <property type="project" value="InterPro"/>
</dbReference>
<dbReference type="Gene3D" id="2.40.50.700">
    <property type="match status" value="1"/>
</dbReference>
<dbReference type="SUPFAM" id="SSF52540">
    <property type="entry name" value="P-loop containing nucleoside triphosphate hydrolases"/>
    <property type="match status" value="1"/>
</dbReference>
<dbReference type="InterPro" id="IPR041505">
    <property type="entry name" value="Dis3_CSD2"/>
</dbReference>
<dbReference type="PANTHER" id="PTHR23355">
    <property type="entry name" value="RIBONUCLEASE"/>
    <property type="match status" value="1"/>
</dbReference>
<evidence type="ECO:0000256" key="7">
    <source>
        <dbReference type="SAM" id="MobiDB-lite"/>
    </source>
</evidence>
<sequence length="2257" mass="249380">MVSTTAACLTIYHGCDTTTSVSASLSYFVVDVIAMFYADGLRNLHRLNRSRIMDYAHHFLGMFWGYIYFSHEATVCQPSLGNPYVWIQTNEVSTAFYNWFRMTNNTIAGALFVVTFFLSRIVFNTFYLIPRLINECQTFPYLWGCMPFFALQYLWFSMIINKMKNVRPAPQDMDSITQPLHPLVANHCGAPQIQKLEQTLSPGDQVNVVVRVRPKMPHEKLQPRALEITKSSSKTKPCVLKLLPTDESAEPVEFEFEKCYDDVTPQRLLFQREISPAVASVFDGINTTVFAYGATGTGKTFTMEGNKRNLGMIPRCIKRLFEVAAEKKLQFQVDMSYLEIYNDKVLDLLVTKAQRADLPIRQQPDGTIVVQGLSKKRVSTVAEFEELYEKGCASRKKGATDLNAESSRSHSILMVHARAKVDGGEVRYGKLHLIDLAGSEDNRRTGNSGARLTESGKINMSLFVLGKVITALNTGDVQRIPFRDSKLTRLLQDSLGGSSHAVMICNIAPTTGMYQESLQTLNYAQKARGIVNTVTATGSATATTASSRRLSVNGTKTSALETKRTSLEKKPIATAGRTSLEKKPIATAGRSSLEKKIVIPAAVTVPKRTSLERKPATAIAAAKQPTVTATTTTATTVTTAKRVSLEKKNVVAPKVSDTPQPLAKRLAERRQTIQPQALPRGTMSTATASRIPGPSRVAVTAISRMRTSEEGADAMEEKLNAWRREKAARASTDSTTSDSATIGAKRRASVSSPAATTTSSSCSTRLSTAGSSGVTGGALRVPVAKKARLSVAPNNVERSAPTKTSTCTAPSSTSSNGMNKPFSHAVRKGTPVFEKENDAGANANGNDETTVQKAKQLIGLAIDLEKKQRRVTALCVFKRALQILPEHNAKLAERIRHLEAECPPCLPTLPSQRLPTPEYIKAVLEMDLLDILNAGTKEQLLELHSIGDKRADKVLAERPFNEITDLRRVHGVTEKVLHKIIEQHTHAANGRAEEVKMATWDLAGEDARRQEQRQAEEDAARAKRTHWERVHTDAVFVEKSRRRKWGALRTQERYVRRDIACGVARCRACRTQGAVAPKDTRFMRHEHAEYVVPDAVSLIQCVELLDEPAFQDIVEHLLVLQTVWHEALRLAPSREGTRLKNLLRDDRLMNTACCVYMFPDQHHSSTCTEPAVLGPDAKDDAAVDAAAASPLTIEPCSDRVERAVVKTLDWYLRGHTSRSSRLLFLTHDPESSLAQRVRDVTGIETMTCEAFLQARAKRDREFLVEVAANTADVLRWWAEKSSEQGGSRGEFTPHVAPAQLSLMVAQRTAFQGKLDVSSHNPMEAFVVLSADSARAAGTDKVFVYGRDMANRGVHGDDRLDTLVDQRLKVVIDHWPIDSMYPNGHYVRVLGGVGSLATELSALLTENEIEEAPFSEAALACLPECDIDQYKIAECSTAKRPDVVPMLDWNVPADQVAVRRDLRETHRVFSVDPPGCQDIDDAMSVRLLPNGNVELGVHIADVTYFVPHASPLDYEARSRATTVYLVGQRLDMLPSVLSGDLCSLHENVDRLAVSVFWELDGQTLAILEDKTWFGRTIIRSCASMTYEQAHRLLQGLNADSGKPHHRKDVSDKPWPPGVAGGPIPQPLQQDVRKDLRILTEISRKLARTRGEHGGLDLSKQEELRFSLNVSELGEEDVEIIVKESLEIHGTIAELMILANSYVAKQIANVFPSNALLRRHPPPSGDRFTQLIKMAQAKDLVFDATSNTTLQSSLVAAEQSGKVDFKTMALLKSLAVRVMSEAEYVCSSDVCAPTDAQQEDVMPFAHYGLGLQYYTHFTSPIRRYADVIVHRQLLESLSNQATTQILRPHAQITPTAPSVGAQPSSLAPSVLDNEGGDFLDDLIGSMDSHLQVEQANSAPSAHQEDTSELLFPPSELVPLSYHLNKRNRQAKNAARDCDDLFLALYFSSHTMKLHAIITSLKQNGFLVYIPQYDLRAPVYIRDKDGHVQMDPLLCGVRIVETRPPTGAFASAECIRLIPQATVHFHAEQERLEVVSPGGKCVFSMLDEVEVQVSCDLTGSNARVPQLQVLLVGRVKKKSTTGGPPRHLLLMTNKAESSIPELQRIVQKTSRARAGSLNRKESTASPPMSTATEPHPSSLYDVILAAPTMAPLVKRKMVASRKTQKTKGKDKTELEVVRRGRGRMLFGGFEPPVRTFAQKLAHYMDERSEALEEELTIHRSVSSSAGGTDLRRAEREAMSRTAKLAAEKRHDKINRRNKAG</sequence>
<keyword evidence="4 6" id="KW-0067">ATP-binding</keyword>
<dbReference type="PROSITE" id="PS01175">
    <property type="entry name" value="RIBONUCLEASE_II"/>
    <property type="match status" value="1"/>
</dbReference>
<comment type="cofactor">
    <cofactor evidence="1">
        <name>Mg(2+)</name>
        <dbReference type="ChEBI" id="CHEBI:18420"/>
    </cofactor>
</comment>
<dbReference type="GO" id="GO:0006402">
    <property type="term" value="P:mRNA catabolic process"/>
    <property type="evidence" value="ECO:0007669"/>
    <property type="project" value="TreeGrafter"/>
</dbReference>
<dbReference type="InterPro" id="IPR001752">
    <property type="entry name" value="Kinesin_motor_dom"/>
</dbReference>
<gene>
    <name evidence="10" type="ORF">N0F65_012897</name>
</gene>
<dbReference type="Gene3D" id="3.40.850.10">
    <property type="entry name" value="Kinesin motor domain"/>
    <property type="match status" value="1"/>
</dbReference>
<evidence type="ECO:0000256" key="2">
    <source>
        <dbReference type="ARBA" id="ARBA00016366"/>
    </source>
</evidence>
<evidence type="ECO:0000256" key="1">
    <source>
        <dbReference type="ARBA" id="ARBA00001946"/>
    </source>
</evidence>
<dbReference type="GO" id="GO:0005524">
    <property type="term" value="F:ATP binding"/>
    <property type="evidence" value="ECO:0007669"/>
    <property type="project" value="UniProtKB-UniRule"/>
</dbReference>
<evidence type="ECO:0000256" key="3">
    <source>
        <dbReference type="ARBA" id="ARBA00022741"/>
    </source>
</evidence>
<dbReference type="InterPro" id="IPR036961">
    <property type="entry name" value="Kinesin_motor_dom_sf"/>
</dbReference>
<keyword evidence="6" id="KW-0505">Motor protein</keyword>
<dbReference type="Gene3D" id="2.40.50.140">
    <property type="entry name" value="Nucleic acid-binding proteins"/>
    <property type="match status" value="1"/>
</dbReference>
<evidence type="ECO:0000313" key="11">
    <source>
        <dbReference type="Proteomes" id="UP001146120"/>
    </source>
</evidence>
<keyword evidence="8" id="KW-0472">Membrane</keyword>
<proteinExistence type="inferred from homology"/>
<feature type="domain" description="Kinesin motor" evidence="9">
    <location>
        <begin position="205"/>
        <end position="530"/>
    </location>
</feature>
<dbReference type="CDD" id="cd00106">
    <property type="entry name" value="KISc"/>
    <property type="match status" value="1"/>
</dbReference>
<dbReference type="GO" id="GO:0000175">
    <property type="term" value="F:3'-5'-RNA exonuclease activity"/>
    <property type="evidence" value="ECO:0007669"/>
    <property type="project" value="TreeGrafter"/>
</dbReference>
<dbReference type="GO" id="GO:0008017">
    <property type="term" value="F:microtubule binding"/>
    <property type="evidence" value="ECO:0007669"/>
    <property type="project" value="InterPro"/>
</dbReference>
<evidence type="ECO:0000256" key="6">
    <source>
        <dbReference type="PROSITE-ProRule" id="PRU00283"/>
    </source>
</evidence>
<dbReference type="GO" id="GO:0007018">
    <property type="term" value="P:microtubule-based movement"/>
    <property type="evidence" value="ECO:0007669"/>
    <property type="project" value="InterPro"/>
</dbReference>
<dbReference type="Gene3D" id="1.10.150.320">
    <property type="entry name" value="Photosystem II 12 kDa extrinsic protein"/>
    <property type="match status" value="1"/>
</dbReference>
<feature type="compositionally biased region" description="Low complexity" evidence="7">
    <location>
        <begin position="749"/>
        <end position="772"/>
    </location>
</feature>
<comment type="caution">
    <text evidence="10">The sequence shown here is derived from an EMBL/GenBank/DDBJ whole genome shotgun (WGS) entry which is preliminary data.</text>
</comment>
<feature type="compositionally biased region" description="Basic and acidic residues" evidence="7">
    <location>
        <begin position="2226"/>
        <end position="2235"/>
    </location>
</feature>
<reference evidence="10" key="2">
    <citation type="journal article" date="2023" name="Microbiol Resour">
        <title>Decontamination and Annotation of the Draft Genome Sequence of the Oomycete Lagenidium giganteum ARSEF 373.</title>
        <authorList>
            <person name="Morgan W.R."/>
            <person name="Tartar A."/>
        </authorList>
    </citation>
    <scope>NUCLEOTIDE SEQUENCE</scope>
    <source>
        <strain evidence="10">ARSEF 373</strain>
    </source>
</reference>
<dbReference type="PANTHER" id="PTHR23355:SF30">
    <property type="entry name" value="DIS3-LIKE EXONUCLEASE 1"/>
    <property type="match status" value="1"/>
</dbReference>
<accession>A0AAV2YUQ8</accession>
<dbReference type="Pfam" id="PF17849">
    <property type="entry name" value="OB_Dis3"/>
    <property type="match status" value="1"/>
</dbReference>
<evidence type="ECO:0000259" key="9">
    <source>
        <dbReference type="PROSITE" id="PS50067"/>
    </source>
</evidence>
<dbReference type="InterPro" id="IPR050180">
    <property type="entry name" value="RNR_Ribonuclease"/>
</dbReference>
<comment type="similarity">
    <text evidence="6">Belongs to the TRAFAC class myosin-kinesin ATPase superfamily. Kinesin family.</text>
</comment>
<keyword evidence="11" id="KW-1185">Reference proteome</keyword>
<feature type="binding site" evidence="6">
    <location>
        <begin position="293"/>
        <end position="300"/>
    </location>
    <ligand>
        <name>ATP</name>
        <dbReference type="ChEBI" id="CHEBI:30616"/>
    </ligand>
</feature>
<feature type="transmembrane region" description="Helical" evidence="8">
    <location>
        <begin position="141"/>
        <end position="160"/>
    </location>
</feature>
<evidence type="ECO:0000256" key="5">
    <source>
        <dbReference type="ARBA" id="ARBA00022842"/>
    </source>
</evidence>
<feature type="compositionally biased region" description="Basic residues" evidence="7">
    <location>
        <begin position="2248"/>
        <end position="2257"/>
    </location>
</feature>
<name>A0AAV2YUQ8_9STRA</name>
<dbReference type="InterPro" id="IPR019821">
    <property type="entry name" value="Kinesin_motor_CS"/>
</dbReference>
<feature type="compositionally biased region" description="Low complexity" evidence="7">
    <location>
        <begin position="729"/>
        <end position="741"/>
    </location>
</feature>
<dbReference type="SUPFAM" id="SSF50249">
    <property type="entry name" value="Nucleic acid-binding proteins"/>
    <property type="match status" value="2"/>
</dbReference>
<dbReference type="Pfam" id="PF00225">
    <property type="entry name" value="Kinesin"/>
    <property type="match status" value="1"/>
</dbReference>
<dbReference type="PRINTS" id="PR00380">
    <property type="entry name" value="KINESINHEAVY"/>
</dbReference>
<dbReference type="SMART" id="SM00129">
    <property type="entry name" value="KISc"/>
    <property type="match status" value="1"/>
</dbReference>
<dbReference type="Gene3D" id="3.40.50.1010">
    <property type="entry name" value="5'-nuclease"/>
    <property type="match status" value="1"/>
</dbReference>
<keyword evidence="3 6" id="KW-0547">Nucleotide-binding</keyword>
<dbReference type="InterPro" id="IPR027417">
    <property type="entry name" value="P-loop_NTPase"/>
</dbReference>
<protein>
    <recommendedName>
        <fullName evidence="2">DIS3-like exonuclease 1</fullName>
    </recommendedName>
</protein>
<feature type="region of interest" description="Disordered" evidence="7">
    <location>
        <begin position="2216"/>
        <end position="2257"/>
    </location>
</feature>
<dbReference type="Gene3D" id="2.40.50.690">
    <property type="match status" value="1"/>
</dbReference>
<feature type="compositionally biased region" description="Polar residues" evidence="7">
    <location>
        <begin position="2120"/>
        <end position="2129"/>
    </location>
</feature>
<dbReference type="InterPro" id="IPR001900">
    <property type="entry name" value="RNase_II/R"/>
</dbReference>
<evidence type="ECO:0000313" key="10">
    <source>
        <dbReference type="EMBL" id="DAZ97028.1"/>
    </source>
</evidence>
<feature type="transmembrane region" description="Helical" evidence="8">
    <location>
        <begin position="107"/>
        <end position="129"/>
    </location>
</feature>
<organism evidence="10 11">
    <name type="scientific">Lagenidium giganteum</name>
    <dbReference type="NCBI Taxonomy" id="4803"/>
    <lineage>
        <taxon>Eukaryota</taxon>
        <taxon>Sar</taxon>
        <taxon>Stramenopiles</taxon>
        <taxon>Oomycota</taxon>
        <taxon>Peronosporomycetes</taxon>
        <taxon>Pythiales</taxon>
        <taxon>Pythiaceae</taxon>
    </lineage>
</organism>
<dbReference type="Pfam" id="PF00773">
    <property type="entry name" value="RNB"/>
    <property type="match status" value="1"/>
</dbReference>
<dbReference type="PROSITE" id="PS00411">
    <property type="entry name" value="KINESIN_MOTOR_1"/>
    <property type="match status" value="1"/>
</dbReference>
<feature type="transmembrane region" description="Helical" evidence="8">
    <location>
        <begin position="20"/>
        <end position="40"/>
    </location>
</feature>
<dbReference type="PROSITE" id="PS50067">
    <property type="entry name" value="KINESIN_MOTOR_2"/>
    <property type="match status" value="1"/>
</dbReference>
<keyword evidence="8" id="KW-1133">Transmembrane helix</keyword>
<feature type="region of interest" description="Disordered" evidence="7">
    <location>
        <begin position="790"/>
        <end position="822"/>
    </location>
</feature>
<dbReference type="InterPro" id="IPR022966">
    <property type="entry name" value="RNase_II/R_CS"/>
</dbReference>